<evidence type="ECO:0000313" key="22">
    <source>
        <dbReference type="Proteomes" id="UP000178953"/>
    </source>
</evidence>
<keyword evidence="15" id="KW-0829">Tyrosine-protein kinase</keyword>
<dbReference type="InterPro" id="IPR003856">
    <property type="entry name" value="LPS_length_determ_N"/>
</dbReference>
<comment type="similarity">
    <text evidence="2">Belongs to the CpsC/CapA family.</text>
</comment>
<keyword evidence="9 18" id="KW-0812">Transmembrane</keyword>
<keyword evidence="6" id="KW-1003">Cell membrane</keyword>
<keyword evidence="22" id="KW-1185">Reference proteome</keyword>
<dbReference type="CDD" id="cd05387">
    <property type="entry name" value="BY-kinase"/>
    <property type="match status" value="1"/>
</dbReference>
<dbReference type="Pfam" id="PF13614">
    <property type="entry name" value="AAA_31"/>
    <property type="match status" value="1"/>
</dbReference>
<comment type="similarity">
    <text evidence="4">Belongs to the etk/wzc family.</text>
</comment>
<dbReference type="GO" id="GO:0004713">
    <property type="term" value="F:protein tyrosine kinase activity"/>
    <property type="evidence" value="ECO:0007669"/>
    <property type="project" value="TreeGrafter"/>
</dbReference>
<evidence type="ECO:0000256" key="14">
    <source>
        <dbReference type="ARBA" id="ARBA00023136"/>
    </source>
</evidence>
<dbReference type="GO" id="GO:0005886">
    <property type="term" value="C:plasma membrane"/>
    <property type="evidence" value="ECO:0007669"/>
    <property type="project" value="UniProtKB-SubCell"/>
</dbReference>
<keyword evidence="11" id="KW-0418">Kinase</keyword>
<evidence type="ECO:0000256" key="3">
    <source>
        <dbReference type="ARBA" id="ARBA00007316"/>
    </source>
</evidence>
<evidence type="ECO:0000256" key="12">
    <source>
        <dbReference type="ARBA" id="ARBA00022840"/>
    </source>
</evidence>
<keyword evidence="14 18" id="KW-0472">Membrane</keyword>
<evidence type="ECO:0000256" key="2">
    <source>
        <dbReference type="ARBA" id="ARBA00006683"/>
    </source>
</evidence>
<dbReference type="InterPro" id="IPR027417">
    <property type="entry name" value="P-loop_NTPase"/>
</dbReference>
<dbReference type="InterPro" id="IPR025669">
    <property type="entry name" value="AAA_dom"/>
</dbReference>
<feature type="transmembrane region" description="Helical" evidence="18">
    <location>
        <begin position="173"/>
        <end position="198"/>
    </location>
</feature>
<dbReference type="RefSeq" id="WP_070354341.1">
    <property type="nucleotide sequence ID" value="NZ_CP043474.1"/>
</dbReference>
<evidence type="ECO:0000256" key="16">
    <source>
        <dbReference type="ARBA" id="ARBA00051245"/>
    </source>
</evidence>
<dbReference type="AlphaFoldDB" id="A0A1E8Q2Z3"/>
<sequence>MAIGDYLRAFRRFWWLVLVATLIGAGAGYGYTLFTTPEYQSTARLFVTTQSGTSVGDAYQNNLFSQERVVSYAGLATSEQVAARAVDQLKMPISPEALRGKITATPLPKTVLLDVSVTDPDPGLAQTYANAVADQLVQLVSELETSRRGGTPAAGAILLDDANYPTETAGMSLLTTVGLGAAAGLVLGLLLAALLAALDPRLRARESVDAIAPAKTLGNLVADKRRPDVPVANLAAGGLAAERLRELRTNLQFARTPGGRRPQVIAVTSPSRGDGRSTTAIDLAATFAESGRRVLLVEGDLVNPTLTTTLGLTDAERTRAEQRGLGTVLAGDHDVASAVIANPGGAAFALLPAGPSPASRRQLWGDESAGHLVDDLRAGWDYVVVDTPPLTTVSDGAAVAALGDGALVLARIGHTKTKPLRAALTVLETAGAALLGTVVTCEPGHERELSKQPSGDGNPVVAPRAEDARPARGGAARPNGNGGNGNAGNPGIGNAGTNGAVDAPTEAIDQTGAHRMSGAKREGR</sequence>
<evidence type="ECO:0000256" key="7">
    <source>
        <dbReference type="ARBA" id="ARBA00022519"/>
    </source>
</evidence>
<dbReference type="Proteomes" id="UP000178953">
    <property type="component" value="Unassembled WGS sequence"/>
</dbReference>
<dbReference type="SUPFAM" id="SSF52540">
    <property type="entry name" value="P-loop containing nucleoside triphosphate hydrolases"/>
    <property type="match status" value="1"/>
</dbReference>
<feature type="region of interest" description="Disordered" evidence="17">
    <location>
        <begin position="444"/>
        <end position="524"/>
    </location>
</feature>
<evidence type="ECO:0000256" key="18">
    <source>
        <dbReference type="SAM" id="Phobius"/>
    </source>
</evidence>
<organism evidence="21 22">
    <name type="scientific">Mycolicibacterium grossiae</name>
    <dbReference type="NCBI Taxonomy" id="1552759"/>
    <lineage>
        <taxon>Bacteria</taxon>
        <taxon>Bacillati</taxon>
        <taxon>Actinomycetota</taxon>
        <taxon>Actinomycetes</taxon>
        <taxon>Mycobacteriales</taxon>
        <taxon>Mycobacteriaceae</taxon>
        <taxon>Mycolicibacterium</taxon>
    </lineage>
</organism>
<keyword evidence="12" id="KW-0067">ATP-binding</keyword>
<evidence type="ECO:0000256" key="6">
    <source>
        <dbReference type="ARBA" id="ARBA00022475"/>
    </source>
</evidence>
<reference evidence="21 22" key="1">
    <citation type="submission" date="2016-09" db="EMBL/GenBank/DDBJ databases">
        <title>genome sequence of Mycobacterium sp. 739 SCH.</title>
        <authorList>
            <person name="Greninger A.L."/>
            <person name="Qin X."/>
            <person name="Jerome K."/>
            <person name="Vora S."/>
            <person name="Quinn K."/>
        </authorList>
    </citation>
    <scope>NUCLEOTIDE SEQUENCE [LARGE SCALE GENOMIC DNA]</scope>
    <source>
        <strain evidence="21 22">SCH</strain>
    </source>
</reference>
<dbReference type="EMBL" id="MCHX01000039">
    <property type="protein sequence ID" value="OFJ52469.1"/>
    <property type="molecule type" value="Genomic_DNA"/>
</dbReference>
<dbReference type="EC" id="2.7.10.2" evidence="5"/>
<comment type="similarity">
    <text evidence="3">Belongs to the CpsD/CapB family.</text>
</comment>
<evidence type="ECO:0000256" key="5">
    <source>
        <dbReference type="ARBA" id="ARBA00011903"/>
    </source>
</evidence>
<accession>A0A1E8Q2Z3</accession>
<evidence type="ECO:0000259" key="20">
    <source>
        <dbReference type="Pfam" id="PF13614"/>
    </source>
</evidence>
<keyword evidence="10" id="KW-0547">Nucleotide-binding</keyword>
<evidence type="ECO:0000256" key="17">
    <source>
        <dbReference type="SAM" id="MobiDB-lite"/>
    </source>
</evidence>
<evidence type="ECO:0000259" key="19">
    <source>
        <dbReference type="Pfam" id="PF02706"/>
    </source>
</evidence>
<evidence type="ECO:0000256" key="8">
    <source>
        <dbReference type="ARBA" id="ARBA00022679"/>
    </source>
</evidence>
<evidence type="ECO:0000256" key="13">
    <source>
        <dbReference type="ARBA" id="ARBA00022989"/>
    </source>
</evidence>
<evidence type="ECO:0000256" key="4">
    <source>
        <dbReference type="ARBA" id="ARBA00008883"/>
    </source>
</evidence>
<feature type="domain" description="AAA" evidence="20">
    <location>
        <begin position="263"/>
        <end position="393"/>
    </location>
</feature>
<comment type="catalytic activity">
    <reaction evidence="16">
        <text>L-tyrosyl-[protein] + ATP = O-phospho-L-tyrosyl-[protein] + ADP + H(+)</text>
        <dbReference type="Rhea" id="RHEA:10596"/>
        <dbReference type="Rhea" id="RHEA-COMP:10136"/>
        <dbReference type="Rhea" id="RHEA-COMP:20101"/>
        <dbReference type="ChEBI" id="CHEBI:15378"/>
        <dbReference type="ChEBI" id="CHEBI:30616"/>
        <dbReference type="ChEBI" id="CHEBI:46858"/>
        <dbReference type="ChEBI" id="CHEBI:61978"/>
        <dbReference type="ChEBI" id="CHEBI:456216"/>
        <dbReference type="EC" id="2.7.10.2"/>
    </reaction>
</comment>
<keyword evidence="8" id="KW-0808">Transferase</keyword>
<keyword evidence="13 18" id="KW-1133">Transmembrane helix</keyword>
<dbReference type="InterPro" id="IPR005702">
    <property type="entry name" value="Wzc-like_C"/>
</dbReference>
<comment type="caution">
    <text evidence="21">The sequence shown here is derived from an EMBL/GenBank/DDBJ whole genome shotgun (WGS) entry which is preliminary data.</text>
</comment>
<comment type="subcellular location">
    <subcellularLocation>
        <location evidence="1">Cell inner membrane</location>
        <topology evidence="1">Multi-pass membrane protein</topology>
    </subcellularLocation>
</comment>
<evidence type="ECO:0000256" key="1">
    <source>
        <dbReference type="ARBA" id="ARBA00004429"/>
    </source>
</evidence>
<proteinExistence type="inferred from homology"/>
<dbReference type="InterPro" id="IPR050445">
    <property type="entry name" value="Bact_polysacc_biosynth/exp"/>
</dbReference>
<evidence type="ECO:0000256" key="15">
    <source>
        <dbReference type="ARBA" id="ARBA00023137"/>
    </source>
</evidence>
<dbReference type="PANTHER" id="PTHR32309">
    <property type="entry name" value="TYROSINE-PROTEIN KINASE"/>
    <property type="match status" value="1"/>
</dbReference>
<protein>
    <recommendedName>
        <fullName evidence="5">non-specific protein-tyrosine kinase</fullName>
        <ecNumber evidence="5">2.7.10.2</ecNumber>
    </recommendedName>
</protein>
<dbReference type="Pfam" id="PF02706">
    <property type="entry name" value="Wzz"/>
    <property type="match status" value="1"/>
</dbReference>
<feature type="transmembrane region" description="Helical" evidence="18">
    <location>
        <begin position="12"/>
        <end position="31"/>
    </location>
</feature>
<evidence type="ECO:0000256" key="9">
    <source>
        <dbReference type="ARBA" id="ARBA00022692"/>
    </source>
</evidence>
<keyword evidence="7" id="KW-0997">Cell inner membrane</keyword>
<dbReference type="PANTHER" id="PTHR32309:SF13">
    <property type="entry name" value="FERRIC ENTEROBACTIN TRANSPORT PROTEIN FEPE"/>
    <property type="match status" value="1"/>
</dbReference>
<name>A0A1E8Q2Z3_9MYCO</name>
<gene>
    <name evidence="21" type="ORF">BEL07_17210</name>
</gene>
<evidence type="ECO:0000313" key="21">
    <source>
        <dbReference type="EMBL" id="OFJ52469.1"/>
    </source>
</evidence>
<evidence type="ECO:0000256" key="10">
    <source>
        <dbReference type="ARBA" id="ARBA00022741"/>
    </source>
</evidence>
<feature type="domain" description="Polysaccharide chain length determinant N-terminal" evidence="19">
    <location>
        <begin position="5"/>
        <end position="89"/>
    </location>
</feature>
<dbReference type="Gene3D" id="3.40.50.300">
    <property type="entry name" value="P-loop containing nucleotide triphosphate hydrolases"/>
    <property type="match status" value="1"/>
</dbReference>
<evidence type="ECO:0000256" key="11">
    <source>
        <dbReference type="ARBA" id="ARBA00022777"/>
    </source>
</evidence>
<feature type="compositionally biased region" description="Gly residues" evidence="17">
    <location>
        <begin position="480"/>
        <end position="496"/>
    </location>
</feature>